<sequence length="749" mass="80700">MKKSDIVRFGGASVVAVAALLAAQPAFAEDGDIVVTATKRAENIQDVPIPISAVTGEDLAKANANSLSDYIVRLPGVVFNDYQPGVSEVVIRGVAQTTYHEQGQTTTGYYINDIPVVEPGFPIGIPDVDTFDLDRVEVLRGPQGTLFGSSTLGGLINYIVKTADPTKVDAAASGQVGSTKNADGQLNYAAKAMVNVPLIKDVLAVRVLGYQRVDAGYIDNIDTDTKGSNDFRTRGLRGSVVFTPGDTTKITYMSAYQDTKLDDATYVSSVADLTRTNIEHNEAQKTSFFLNSLRLDQDLDFAKLTVLGSVDEKTNTTIFDASYYGFSNGHPTGELSPYSIGHANANIKQIEARLASSGDDTKLQWLVGISYVEAKKHSYDQDIAPGAEDYIDANPVTFANNAALAFVSLAGFPDITGAAIAPGDRIYGYLSDTKNKDFGIFGEVSYRPIPEFEITVGGRYYSNEAQGAVVNQGGLIKGTPGDATGATDQKENGFTPKVTLTVRPTDDVMLYATYAKGYRIGGINPNAGLLPSLPATYDSDTVDNYEAGLKLSGLDRRLLITANVFNIDWHDLQAREFGPGPNYYSYVINAASANIKGVEFSGAFEFVPHVTFGSNITYQEGKLTSFLPDVFAVGLGYKAGTRLPGSSKWSIANNLTFDFPEMSMAPTFEIAHRYLSKAPVAFGNPNTRGGFNEFDLRASFAPIQNIRVMAYLDNVFNVRGLLDGPFAATGALYSITRPRTVGIRLDWNL</sequence>
<dbReference type="KEGG" id="acob:P0Y56_16235"/>
<keyword evidence="6" id="KW-0408">Iron</keyword>
<dbReference type="PANTHER" id="PTHR32552">
    <property type="entry name" value="FERRICHROME IRON RECEPTOR-RELATED"/>
    <property type="match status" value="1"/>
</dbReference>
<protein>
    <submittedName>
        <fullName evidence="16">TonB-dependent receptor</fullName>
    </submittedName>
</protein>
<keyword evidence="8 12" id="KW-0798">TonB box</keyword>
<dbReference type="Gene3D" id="2.40.170.20">
    <property type="entry name" value="TonB-dependent receptor, beta-barrel domain"/>
    <property type="match status" value="1"/>
</dbReference>
<evidence type="ECO:0000256" key="6">
    <source>
        <dbReference type="ARBA" id="ARBA00023004"/>
    </source>
</evidence>
<proteinExistence type="inferred from homology"/>
<keyword evidence="7" id="KW-0406">Ion transport</keyword>
<evidence type="ECO:0000259" key="15">
    <source>
        <dbReference type="Pfam" id="PF07715"/>
    </source>
</evidence>
<evidence type="ECO:0000313" key="17">
    <source>
        <dbReference type="Proteomes" id="UP001218362"/>
    </source>
</evidence>
<accession>A0AAJ5X5T3</accession>
<dbReference type="GO" id="GO:0009279">
    <property type="term" value="C:cell outer membrane"/>
    <property type="evidence" value="ECO:0007669"/>
    <property type="project" value="UniProtKB-SubCell"/>
</dbReference>
<dbReference type="Proteomes" id="UP001218362">
    <property type="component" value="Chromosome"/>
</dbReference>
<feature type="domain" description="TonB-dependent receptor-like beta-barrel" evidence="14">
    <location>
        <begin position="228"/>
        <end position="715"/>
    </location>
</feature>
<evidence type="ECO:0000256" key="11">
    <source>
        <dbReference type="PROSITE-ProRule" id="PRU01360"/>
    </source>
</evidence>
<organism evidence="16 17">
    <name type="scientific">Candidatus Andeanibacterium colombiense</name>
    <dbReference type="NCBI Taxonomy" id="3121345"/>
    <lineage>
        <taxon>Bacteria</taxon>
        <taxon>Pseudomonadati</taxon>
        <taxon>Pseudomonadota</taxon>
        <taxon>Alphaproteobacteria</taxon>
        <taxon>Sphingomonadales</taxon>
        <taxon>Sphingomonadaceae</taxon>
        <taxon>Candidatus Andeanibacterium</taxon>
    </lineage>
</organism>
<dbReference type="Pfam" id="PF00593">
    <property type="entry name" value="TonB_dep_Rec_b-barrel"/>
    <property type="match status" value="1"/>
</dbReference>
<keyword evidence="10 11" id="KW-0998">Cell outer membrane</keyword>
<dbReference type="EMBL" id="CP119316">
    <property type="protein sequence ID" value="WEK46535.1"/>
    <property type="molecule type" value="Genomic_DNA"/>
</dbReference>
<dbReference type="PANTHER" id="PTHR32552:SF81">
    <property type="entry name" value="TONB-DEPENDENT OUTER MEMBRANE RECEPTOR"/>
    <property type="match status" value="1"/>
</dbReference>
<reference evidence="16" key="1">
    <citation type="submission" date="2023-03" db="EMBL/GenBank/DDBJ databases">
        <title>Andean soil-derived lignocellulolytic bacterial consortium as a source of novel taxa and putative plastic-active enzymes.</title>
        <authorList>
            <person name="Diaz-Garcia L."/>
            <person name="Chuvochina M."/>
            <person name="Feuerriegel G."/>
            <person name="Bunk B."/>
            <person name="Sproer C."/>
            <person name="Streit W.R."/>
            <person name="Rodriguez L.M."/>
            <person name="Overmann J."/>
            <person name="Jimenez D.J."/>
        </authorList>
    </citation>
    <scope>NUCLEOTIDE SEQUENCE</scope>
    <source>
        <strain evidence="16">MAG 26</strain>
    </source>
</reference>
<evidence type="ECO:0000256" key="12">
    <source>
        <dbReference type="RuleBase" id="RU003357"/>
    </source>
</evidence>
<dbReference type="InterPro" id="IPR039426">
    <property type="entry name" value="TonB-dep_rcpt-like"/>
</dbReference>
<name>A0AAJ5X5T3_9SPHN</name>
<evidence type="ECO:0000256" key="10">
    <source>
        <dbReference type="ARBA" id="ARBA00023237"/>
    </source>
</evidence>
<keyword evidence="5 11" id="KW-0812">Transmembrane</keyword>
<comment type="subcellular location">
    <subcellularLocation>
        <location evidence="1 11">Cell outer membrane</location>
        <topology evidence="1 11">Multi-pass membrane protein</topology>
    </subcellularLocation>
</comment>
<dbReference type="InterPro" id="IPR012910">
    <property type="entry name" value="Plug_dom"/>
</dbReference>
<evidence type="ECO:0000256" key="3">
    <source>
        <dbReference type="ARBA" id="ARBA00022452"/>
    </source>
</evidence>
<keyword evidence="16" id="KW-0675">Receptor</keyword>
<keyword evidence="9 11" id="KW-0472">Membrane</keyword>
<evidence type="ECO:0000256" key="5">
    <source>
        <dbReference type="ARBA" id="ARBA00022692"/>
    </source>
</evidence>
<dbReference type="Pfam" id="PF07715">
    <property type="entry name" value="Plug"/>
    <property type="match status" value="1"/>
</dbReference>
<dbReference type="GO" id="GO:0006826">
    <property type="term" value="P:iron ion transport"/>
    <property type="evidence" value="ECO:0007669"/>
    <property type="project" value="UniProtKB-KW"/>
</dbReference>
<evidence type="ECO:0000256" key="2">
    <source>
        <dbReference type="ARBA" id="ARBA00022448"/>
    </source>
</evidence>
<keyword evidence="4" id="KW-0410">Iron transport</keyword>
<dbReference type="PROSITE" id="PS52016">
    <property type="entry name" value="TONB_DEPENDENT_REC_3"/>
    <property type="match status" value="1"/>
</dbReference>
<feature type="chain" id="PRO_5042517578" evidence="13">
    <location>
        <begin position="29"/>
        <end position="749"/>
    </location>
</feature>
<keyword evidence="2 11" id="KW-0813">Transport</keyword>
<evidence type="ECO:0000259" key="14">
    <source>
        <dbReference type="Pfam" id="PF00593"/>
    </source>
</evidence>
<feature type="domain" description="TonB-dependent receptor plug" evidence="15">
    <location>
        <begin position="44"/>
        <end position="154"/>
    </location>
</feature>
<evidence type="ECO:0000256" key="8">
    <source>
        <dbReference type="ARBA" id="ARBA00023077"/>
    </source>
</evidence>
<comment type="similarity">
    <text evidence="11 12">Belongs to the TonB-dependent receptor family.</text>
</comment>
<dbReference type="InterPro" id="IPR000531">
    <property type="entry name" value="Beta-barrel_TonB"/>
</dbReference>
<dbReference type="SUPFAM" id="SSF56935">
    <property type="entry name" value="Porins"/>
    <property type="match status" value="1"/>
</dbReference>
<evidence type="ECO:0000313" key="16">
    <source>
        <dbReference type="EMBL" id="WEK46535.1"/>
    </source>
</evidence>
<evidence type="ECO:0000256" key="13">
    <source>
        <dbReference type="SAM" id="SignalP"/>
    </source>
</evidence>
<evidence type="ECO:0000256" key="9">
    <source>
        <dbReference type="ARBA" id="ARBA00023136"/>
    </source>
</evidence>
<feature type="signal peptide" evidence="13">
    <location>
        <begin position="1"/>
        <end position="28"/>
    </location>
</feature>
<gene>
    <name evidence="16" type="ORF">P0Y56_16235</name>
</gene>
<keyword evidence="3 11" id="KW-1134">Transmembrane beta strand</keyword>
<dbReference type="AlphaFoldDB" id="A0AAJ5X5T3"/>
<evidence type="ECO:0000256" key="7">
    <source>
        <dbReference type="ARBA" id="ARBA00023065"/>
    </source>
</evidence>
<keyword evidence="13" id="KW-0732">Signal</keyword>
<evidence type="ECO:0000256" key="4">
    <source>
        <dbReference type="ARBA" id="ARBA00022496"/>
    </source>
</evidence>
<evidence type="ECO:0000256" key="1">
    <source>
        <dbReference type="ARBA" id="ARBA00004571"/>
    </source>
</evidence>
<dbReference type="InterPro" id="IPR036942">
    <property type="entry name" value="Beta-barrel_TonB_sf"/>
</dbReference>